<comment type="caution">
    <text evidence="7">The sequence shown here is derived from an EMBL/GenBank/DDBJ whole genome shotgun (WGS) entry which is preliminary data.</text>
</comment>
<evidence type="ECO:0000256" key="2">
    <source>
        <dbReference type="ARBA" id="ARBA00022771"/>
    </source>
</evidence>
<evidence type="ECO:0000256" key="4">
    <source>
        <dbReference type="PROSITE-ProRule" id="PRU00510"/>
    </source>
</evidence>
<dbReference type="EMBL" id="JBHRSJ010000034">
    <property type="protein sequence ID" value="MFC2973765.1"/>
    <property type="molecule type" value="Genomic_DNA"/>
</dbReference>
<feature type="domain" description="Zinc finger DksA/TraR C4-type" evidence="5">
    <location>
        <begin position="73"/>
        <end position="102"/>
    </location>
</feature>
<keyword evidence="3" id="KW-0862">Zinc</keyword>
<feature type="domain" description="DnaK suppressor protein-like N-terminal" evidence="6">
    <location>
        <begin position="15"/>
        <end position="70"/>
    </location>
</feature>
<accession>A0ABV7AY93</accession>
<protein>
    <submittedName>
        <fullName evidence="7">TraR/DksA family transcriptional regulator</fullName>
    </submittedName>
</protein>
<dbReference type="InterPro" id="IPR048487">
    <property type="entry name" value="DksA-like_N"/>
</dbReference>
<evidence type="ECO:0000313" key="7">
    <source>
        <dbReference type="EMBL" id="MFC2973765.1"/>
    </source>
</evidence>
<dbReference type="PANTHER" id="PTHR33823">
    <property type="entry name" value="RNA POLYMERASE-BINDING TRANSCRIPTION FACTOR DKSA-RELATED"/>
    <property type="match status" value="1"/>
</dbReference>
<proteinExistence type="predicted"/>
<evidence type="ECO:0000256" key="3">
    <source>
        <dbReference type="ARBA" id="ARBA00022833"/>
    </source>
</evidence>
<feature type="zinc finger region" description="dksA C4-type" evidence="4">
    <location>
        <begin position="78"/>
        <end position="102"/>
    </location>
</feature>
<organism evidence="7 8">
    <name type="scientific">Azotobacter bryophylli</name>
    <dbReference type="NCBI Taxonomy" id="1986537"/>
    <lineage>
        <taxon>Bacteria</taxon>
        <taxon>Pseudomonadati</taxon>
        <taxon>Pseudomonadota</taxon>
        <taxon>Gammaproteobacteria</taxon>
        <taxon>Pseudomonadales</taxon>
        <taxon>Pseudomonadaceae</taxon>
        <taxon>Azotobacter</taxon>
    </lineage>
</organism>
<evidence type="ECO:0000259" key="5">
    <source>
        <dbReference type="Pfam" id="PF01258"/>
    </source>
</evidence>
<keyword evidence="8" id="KW-1185">Reference proteome</keyword>
<dbReference type="RefSeq" id="WP_377815618.1">
    <property type="nucleotide sequence ID" value="NZ_JBHRSJ010000034.1"/>
</dbReference>
<dbReference type="Pfam" id="PF21173">
    <property type="entry name" value="DksA-like_N"/>
    <property type="match status" value="1"/>
</dbReference>
<reference evidence="8" key="1">
    <citation type="journal article" date="2019" name="Int. J. Syst. Evol. Microbiol.">
        <title>The Global Catalogue of Microorganisms (GCM) 10K type strain sequencing project: providing services to taxonomists for standard genome sequencing and annotation.</title>
        <authorList>
            <consortium name="The Broad Institute Genomics Platform"/>
            <consortium name="The Broad Institute Genome Sequencing Center for Infectious Disease"/>
            <person name="Wu L."/>
            <person name="Ma J."/>
        </authorList>
    </citation>
    <scope>NUCLEOTIDE SEQUENCE [LARGE SCALE GENOMIC DNA]</scope>
    <source>
        <strain evidence="8">KCTC 62195</strain>
    </source>
</reference>
<dbReference type="Pfam" id="PF01258">
    <property type="entry name" value="zf-dskA_traR"/>
    <property type="match status" value="1"/>
</dbReference>
<dbReference type="Proteomes" id="UP001595457">
    <property type="component" value="Unassembled WGS sequence"/>
</dbReference>
<keyword evidence="2" id="KW-0863">Zinc-finger</keyword>
<sequence>MSTFDPRVALDRLHLEYSQRVSAIRGDLGQPHAADSAEQASERQNDDVLRALLAEAEEGLRAVARARQRLAEGTYGACLRCGGPIEPARLAALPTAEYCLGCTDRTP</sequence>
<name>A0ABV7AY93_9GAMM</name>
<dbReference type="Gene3D" id="1.20.120.910">
    <property type="entry name" value="DksA, coiled-coil domain"/>
    <property type="match status" value="1"/>
</dbReference>
<dbReference type="InterPro" id="IPR000962">
    <property type="entry name" value="Znf_DskA_TraR"/>
</dbReference>
<evidence type="ECO:0000256" key="1">
    <source>
        <dbReference type="ARBA" id="ARBA00022723"/>
    </source>
</evidence>
<dbReference type="PROSITE" id="PS51128">
    <property type="entry name" value="ZF_DKSA_2"/>
    <property type="match status" value="1"/>
</dbReference>
<dbReference type="SUPFAM" id="SSF57716">
    <property type="entry name" value="Glucocorticoid receptor-like (DNA-binding domain)"/>
    <property type="match status" value="1"/>
</dbReference>
<keyword evidence="1" id="KW-0479">Metal-binding</keyword>
<evidence type="ECO:0000313" key="8">
    <source>
        <dbReference type="Proteomes" id="UP001595457"/>
    </source>
</evidence>
<evidence type="ECO:0000259" key="6">
    <source>
        <dbReference type="Pfam" id="PF21173"/>
    </source>
</evidence>
<gene>
    <name evidence="7" type="ORF">ACFOJE_16290</name>
</gene>
<dbReference type="PANTHER" id="PTHR33823:SF4">
    <property type="entry name" value="GENERAL STRESS PROTEIN 16O"/>
    <property type="match status" value="1"/>
</dbReference>